<evidence type="ECO:0000259" key="3">
    <source>
        <dbReference type="Pfam" id="PF02709"/>
    </source>
</evidence>
<evidence type="ECO:0000313" key="4">
    <source>
        <dbReference type="EMBL" id="MBW7477135.1"/>
    </source>
</evidence>
<evidence type="ECO:0000256" key="1">
    <source>
        <dbReference type="ARBA" id="ARBA00022679"/>
    </source>
</evidence>
<dbReference type="CDD" id="cd00761">
    <property type="entry name" value="Glyco_tranf_GTA_type"/>
    <property type="match status" value="1"/>
</dbReference>
<dbReference type="InterPro" id="IPR050834">
    <property type="entry name" value="Glycosyltransf_2"/>
</dbReference>
<accession>A0ABS7DBA4</accession>
<feature type="domain" description="Glycosyltransferase 2-like" evidence="2">
    <location>
        <begin position="6"/>
        <end position="116"/>
    </location>
</feature>
<evidence type="ECO:0000313" key="5">
    <source>
        <dbReference type="Proteomes" id="UP000812277"/>
    </source>
</evidence>
<dbReference type="InterPro" id="IPR001173">
    <property type="entry name" value="Glyco_trans_2-like"/>
</dbReference>
<dbReference type="InterPro" id="IPR027791">
    <property type="entry name" value="Galactosyl_T_C"/>
</dbReference>
<dbReference type="InterPro" id="IPR029044">
    <property type="entry name" value="Nucleotide-diphossugar_trans"/>
</dbReference>
<organism evidence="4 5">
    <name type="scientific">Paenibacillus oenotherae</name>
    <dbReference type="NCBI Taxonomy" id="1435645"/>
    <lineage>
        <taxon>Bacteria</taxon>
        <taxon>Bacillati</taxon>
        <taxon>Bacillota</taxon>
        <taxon>Bacilli</taxon>
        <taxon>Bacillales</taxon>
        <taxon>Paenibacillaceae</taxon>
        <taxon>Paenibacillus</taxon>
    </lineage>
</organism>
<dbReference type="EMBL" id="JAHZIJ010000020">
    <property type="protein sequence ID" value="MBW7477135.1"/>
    <property type="molecule type" value="Genomic_DNA"/>
</dbReference>
<keyword evidence="5" id="KW-1185">Reference proteome</keyword>
<gene>
    <name evidence="4" type="ORF">K0T92_20680</name>
</gene>
<reference evidence="4 5" key="1">
    <citation type="submission" date="2021-07" db="EMBL/GenBank/DDBJ databases">
        <title>Paenibacillus radiodurans sp. nov., isolated from the southeastern edge of Tengger Desert.</title>
        <authorList>
            <person name="Zhang G."/>
        </authorList>
    </citation>
    <scope>NUCLEOTIDE SEQUENCE [LARGE SCALE GENOMIC DNA]</scope>
    <source>
        <strain evidence="4 5">DT7-4</strain>
    </source>
</reference>
<keyword evidence="1 4" id="KW-0808">Transferase</keyword>
<dbReference type="RefSeq" id="WP_219874383.1">
    <property type="nucleotide sequence ID" value="NZ_JAHZIJ010000020.1"/>
</dbReference>
<dbReference type="Pfam" id="PF00535">
    <property type="entry name" value="Glycos_transf_2"/>
    <property type="match status" value="1"/>
</dbReference>
<keyword evidence="4" id="KW-0328">Glycosyltransferase</keyword>
<evidence type="ECO:0000259" key="2">
    <source>
        <dbReference type="Pfam" id="PF00535"/>
    </source>
</evidence>
<sequence>MGIDVSIILPSYNRYPLNLMTLYSLENQTYPKDQYEVILVDDGSTDATPTIAATHTFPYAFRYLPIDENKGRPAARNVGIQHAQGKWIIFLDAEVIVDPGFIASHVALHQQNDQLVAEGVLTMKGVYTEVSSGFSDSQKHELATLLIANPELLMRTERYAKYGESVLLFSREDIHAGMFRRMMFKKPFEQAYENEILQRHGDRFEGFQLPWLSFHTGNVSLAKEAFMRHGLFEEYEGYGWDDLEMGFRLFKNGYQFAHIRHPYTYHQEHPVSKLNEAEAEINFFKFQQKYRDIQQLMQLLTFLPKPLAVHQMNHALKELNDLKAREPQRSRLVIPVLRQMLEAVGYLRRFELPVTGLFHFTDIQYPSPVFDQFADDKRWLECSGKYPQLNKVLDYLLRV</sequence>
<feature type="domain" description="Galactosyltransferase C-terminal" evidence="3">
    <location>
        <begin position="206"/>
        <end position="269"/>
    </location>
</feature>
<dbReference type="EC" id="2.4.-.-" evidence="4"/>
<dbReference type="PANTHER" id="PTHR43685:SF2">
    <property type="entry name" value="GLYCOSYLTRANSFERASE 2-LIKE DOMAIN-CONTAINING PROTEIN"/>
    <property type="match status" value="1"/>
</dbReference>
<dbReference type="Pfam" id="PF02709">
    <property type="entry name" value="Glyco_transf_7C"/>
    <property type="match status" value="1"/>
</dbReference>
<dbReference type="SUPFAM" id="SSF53448">
    <property type="entry name" value="Nucleotide-diphospho-sugar transferases"/>
    <property type="match status" value="1"/>
</dbReference>
<dbReference type="PANTHER" id="PTHR43685">
    <property type="entry name" value="GLYCOSYLTRANSFERASE"/>
    <property type="match status" value="1"/>
</dbReference>
<dbReference type="Gene3D" id="3.90.550.10">
    <property type="entry name" value="Spore Coat Polysaccharide Biosynthesis Protein SpsA, Chain A"/>
    <property type="match status" value="1"/>
</dbReference>
<protein>
    <submittedName>
        <fullName evidence="4">Glycosyltransferase</fullName>
        <ecNumber evidence="4">2.4.-.-</ecNumber>
    </submittedName>
</protein>
<dbReference type="Proteomes" id="UP000812277">
    <property type="component" value="Unassembled WGS sequence"/>
</dbReference>
<dbReference type="GO" id="GO:0016757">
    <property type="term" value="F:glycosyltransferase activity"/>
    <property type="evidence" value="ECO:0007669"/>
    <property type="project" value="UniProtKB-KW"/>
</dbReference>
<proteinExistence type="predicted"/>
<name>A0ABS7DBA4_9BACL</name>
<comment type="caution">
    <text evidence="4">The sequence shown here is derived from an EMBL/GenBank/DDBJ whole genome shotgun (WGS) entry which is preliminary data.</text>
</comment>